<feature type="compositionally biased region" description="Basic and acidic residues" evidence="1">
    <location>
        <begin position="558"/>
        <end position="572"/>
    </location>
</feature>
<dbReference type="Pfam" id="PF02765">
    <property type="entry name" value="POT1"/>
    <property type="match status" value="1"/>
</dbReference>
<dbReference type="AlphaFoldDB" id="A0A7H8R969"/>
<dbReference type="GO" id="GO:0003677">
    <property type="term" value="F:DNA binding"/>
    <property type="evidence" value="ECO:0007669"/>
    <property type="project" value="InterPro"/>
</dbReference>
<evidence type="ECO:0000256" key="1">
    <source>
        <dbReference type="SAM" id="MobiDB-lite"/>
    </source>
</evidence>
<dbReference type="GO" id="GO:0000781">
    <property type="term" value="C:chromosome, telomeric region"/>
    <property type="evidence" value="ECO:0007669"/>
    <property type="project" value="InterPro"/>
</dbReference>
<feature type="compositionally biased region" description="Basic and acidic residues" evidence="1">
    <location>
        <begin position="268"/>
        <end position="277"/>
    </location>
</feature>
<organism evidence="3 4">
    <name type="scientific">Talaromyces rugulosus</name>
    <name type="common">Penicillium rugulosum</name>
    <dbReference type="NCBI Taxonomy" id="121627"/>
    <lineage>
        <taxon>Eukaryota</taxon>
        <taxon>Fungi</taxon>
        <taxon>Dikarya</taxon>
        <taxon>Ascomycota</taxon>
        <taxon>Pezizomycotina</taxon>
        <taxon>Eurotiomycetes</taxon>
        <taxon>Eurotiomycetidae</taxon>
        <taxon>Eurotiales</taxon>
        <taxon>Trichocomaceae</taxon>
        <taxon>Talaromyces</taxon>
        <taxon>Talaromyces sect. Islandici</taxon>
    </lineage>
</organism>
<dbReference type="CDD" id="cd04497">
    <property type="entry name" value="hPOT1_OB1_like"/>
    <property type="match status" value="1"/>
</dbReference>
<feature type="domain" description="Telomeric single stranded DNA binding POT1/Cdc13" evidence="2">
    <location>
        <begin position="1022"/>
        <end position="1154"/>
    </location>
</feature>
<gene>
    <name evidence="3" type="ORF">TRUGW13939_08411</name>
</gene>
<feature type="compositionally biased region" description="Basic and acidic residues" evidence="1">
    <location>
        <begin position="423"/>
        <end position="434"/>
    </location>
</feature>
<keyword evidence="4" id="KW-1185">Reference proteome</keyword>
<evidence type="ECO:0000259" key="2">
    <source>
        <dbReference type="SMART" id="SM00976"/>
    </source>
</evidence>
<dbReference type="Proteomes" id="UP000509510">
    <property type="component" value="Chromosome IV"/>
</dbReference>
<feature type="compositionally biased region" description="Acidic residues" evidence="1">
    <location>
        <begin position="618"/>
        <end position="649"/>
    </location>
</feature>
<dbReference type="SMART" id="SM00976">
    <property type="entry name" value="Telo_bind"/>
    <property type="match status" value="1"/>
</dbReference>
<feature type="compositionally biased region" description="Acidic residues" evidence="1">
    <location>
        <begin position="232"/>
        <end position="253"/>
    </location>
</feature>
<reference evidence="4" key="1">
    <citation type="submission" date="2020-06" db="EMBL/GenBank/DDBJ databases">
        <title>A chromosome-scale genome assembly of Talaromyces rugulosus W13939.</title>
        <authorList>
            <person name="Wang B."/>
            <person name="Guo L."/>
            <person name="Ye K."/>
            <person name="Wang L."/>
        </authorList>
    </citation>
    <scope>NUCLEOTIDE SEQUENCE [LARGE SCALE GENOMIC DNA]</scope>
    <source>
        <strain evidence="4">W13939</strain>
    </source>
</reference>
<dbReference type="SUPFAM" id="SSF50249">
    <property type="entry name" value="Nucleic acid-binding proteins"/>
    <property type="match status" value="1"/>
</dbReference>
<feature type="region of interest" description="Disordered" evidence="1">
    <location>
        <begin position="214"/>
        <end position="316"/>
    </location>
</feature>
<name>A0A7H8R969_TALRU</name>
<proteinExistence type="predicted"/>
<dbReference type="OrthoDB" id="5363079at2759"/>
<feature type="region of interest" description="Disordered" evidence="1">
    <location>
        <begin position="1173"/>
        <end position="1239"/>
    </location>
</feature>
<feature type="region of interest" description="Disordered" evidence="1">
    <location>
        <begin position="402"/>
        <end position="434"/>
    </location>
</feature>
<evidence type="ECO:0000313" key="4">
    <source>
        <dbReference type="Proteomes" id="UP000509510"/>
    </source>
</evidence>
<feature type="compositionally biased region" description="Basic and acidic residues" evidence="1">
    <location>
        <begin position="579"/>
        <end position="599"/>
    </location>
</feature>
<dbReference type="InterPro" id="IPR011564">
    <property type="entry name" value="Telomer_end-bd_POT1/Cdc13"/>
</dbReference>
<dbReference type="Gene3D" id="2.40.50.140">
    <property type="entry name" value="Nucleic acid-binding proteins"/>
    <property type="match status" value="1"/>
</dbReference>
<sequence length="1253" mass="138341">MESPTVSSSSHEPHRHDSLISFARLSPDLENPGQYSLQAVVTLVWPFSSSNGAFSLLLAEPDFRLRKQNGQVRVTFRGLCAEQVARTKVGIGDKVTLSLQGARWTENERLHSTPGKSLEWELQFINRVKLEAVRNDNVLAVLDVDSPPPPEIHAVPTTPSASVPNIDGWASDLPVTEKWDTPAFLRTKRLSSGSPLQAGFSPFVEEDGFIPGKGRKRPRFSFPSSGWRLVDEPDIDEPTNEDNWFESDEEELQRDDNDVPISGEPFQEDLRDLDDSSHLSPVDAYETASARPLETSREPQSLDLTPTPTPAVLPDKLDTKPISIQIQEYDEEILSSELLSKHPPLPTDTPRLHPLPSHGLATPSPITHTPENSLGYFFQAPPPPRSSQFLAPTTANDHKIDNLPTSSYPFGDTVSPDVSGTTHYDDEAPRSDEPDIEARSQFEHFSARSGFNSTTQGKHDTVFQTPAEFTIPPFIAESNGHLTTEAAGSLLIDPSISQLHEDYAYEQQETFDHGMEMDDEHAESLNGHYENVLDNGTEVEVEYTDNMDLPRQSQLVWSDRDAGDSSRTFQERIDEDIDSEKVEEERYAQVLNTDEHEPVENGAYNVPAEEYQMVSDDALSDGMEEEESGNNEREDEAEEDDEEMSEGLEDNIVSDSESDDEVYHNPPQPSNPRRNVHPEVIVLDSDSEDEPPRPERQPSPQYDDVSDYERSDVSAQAHEYAEYTSVEESDDEVADQKEVISEASSENGQNEDSDDENPVDEVAENKIPEQGSLVDDESVRAEDEQLGLPAQDEEALVQENDTDSHRSRSKERYEASLYSDQSSIRSMPKEISSGSENEYAPSHGYAKDDGVSSGRSPSPGLTPRPVSPNRTKLTHETQPLATRTRPLPTPQPTQDEEQYPVPIGPPTDTPNENEGSTAGEVLDEGQDTGKASLHRWTDGSGDDAHSPKPDTGAQVPEIGVDGHFLEGDAAPNNRDDDHDEVVLVGGHSTPKSVESEAYVEATEEPLEHEPRTPSPQNDKASRYPLVELGNRLDTVVNIIAIVVEVSAVGRAMSGSQEFYLCLRITDATMAGTTVAVHIFSPDRISLPVVSEGDAIALRKFKVQSFDHSPAALSGDSSAWAVFHAEENEATIAGPPVELSGDEYEYVQELRSWYHKGGSDMAADHMLQALIGHEQKEHSPSSVASSDVGSLGSVPAGSSSQRRPRRRKSHRRITIHELRDGRRYTEAGSPGGNDPLSIHELRDGTVYAHSFDRD</sequence>
<feature type="compositionally biased region" description="Acidic residues" evidence="1">
    <location>
        <begin position="749"/>
        <end position="762"/>
    </location>
</feature>
<dbReference type="KEGG" id="trg:TRUGW13939_08411"/>
<protein>
    <recommendedName>
        <fullName evidence="2">Telomeric single stranded DNA binding POT1/Cdc13 domain-containing protein</fullName>
    </recommendedName>
</protein>
<dbReference type="GeneID" id="55995900"/>
<feature type="compositionally biased region" description="Basic and acidic residues" evidence="1">
    <location>
        <begin position="802"/>
        <end position="814"/>
    </location>
</feature>
<accession>A0A7H8R969</accession>
<dbReference type="GO" id="GO:0000723">
    <property type="term" value="P:telomere maintenance"/>
    <property type="evidence" value="ECO:0007669"/>
    <property type="project" value="InterPro"/>
</dbReference>
<feature type="compositionally biased region" description="Low complexity" evidence="1">
    <location>
        <begin position="877"/>
        <end position="886"/>
    </location>
</feature>
<feature type="region of interest" description="Disordered" evidence="1">
    <location>
        <begin position="557"/>
        <end position="1021"/>
    </location>
</feature>
<dbReference type="RefSeq" id="XP_035347438.1">
    <property type="nucleotide sequence ID" value="XM_035491545.1"/>
</dbReference>
<feature type="compositionally biased region" description="Low complexity" evidence="1">
    <location>
        <begin position="1179"/>
        <end position="1200"/>
    </location>
</feature>
<dbReference type="InterPro" id="IPR012340">
    <property type="entry name" value="NA-bd_OB-fold"/>
</dbReference>
<feature type="compositionally biased region" description="Basic residues" evidence="1">
    <location>
        <begin position="1201"/>
        <end position="1212"/>
    </location>
</feature>
<dbReference type="EMBL" id="CP055901">
    <property type="protein sequence ID" value="QKX61263.1"/>
    <property type="molecule type" value="Genomic_DNA"/>
</dbReference>
<feature type="compositionally biased region" description="Basic and acidic residues" evidence="1">
    <location>
        <begin position="1213"/>
        <end position="1224"/>
    </location>
</feature>
<evidence type="ECO:0000313" key="3">
    <source>
        <dbReference type="EMBL" id="QKX61263.1"/>
    </source>
</evidence>